<feature type="region of interest" description="Disordered" evidence="1">
    <location>
        <begin position="1"/>
        <end position="28"/>
    </location>
</feature>
<evidence type="ECO:0000256" key="1">
    <source>
        <dbReference type="SAM" id="MobiDB-lite"/>
    </source>
</evidence>
<accession>A0A6A6RVM1</accession>
<gene>
    <name evidence="2" type="ORF">P280DRAFT_550868</name>
</gene>
<name>A0A6A6RVM1_9PLEO</name>
<proteinExistence type="predicted"/>
<dbReference type="OrthoDB" id="3766937at2759"/>
<feature type="compositionally biased region" description="Basic and acidic residues" evidence="1">
    <location>
        <begin position="1"/>
        <end position="10"/>
    </location>
</feature>
<dbReference type="PANTHER" id="PTHR42085">
    <property type="entry name" value="F-BOX DOMAIN-CONTAINING PROTEIN"/>
    <property type="match status" value="1"/>
</dbReference>
<dbReference type="InterPro" id="IPR038883">
    <property type="entry name" value="AN11006-like"/>
</dbReference>
<organism evidence="2 3">
    <name type="scientific">Massarina eburnea CBS 473.64</name>
    <dbReference type="NCBI Taxonomy" id="1395130"/>
    <lineage>
        <taxon>Eukaryota</taxon>
        <taxon>Fungi</taxon>
        <taxon>Dikarya</taxon>
        <taxon>Ascomycota</taxon>
        <taxon>Pezizomycotina</taxon>
        <taxon>Dothideomycetes</taxon>
        <taxon>Pleosporomycetidae</taxon>
        <taxon>Pleosporales</taxon>
        <taxon>Massarineae</taxon>
        <taxon>Massarinaceae</taxon>
        <taxon>Massarina</taxon>
    </lineage>
</organism>
<dbReference type="EMBL" id="MU006788">
    <property type="protein sequence ID" value="KAF2638771.1"/>
    <property type="molecule type" value="Genomic_DNA"/>
</dbReference>
<protein>
    <recommendedName>
        <fullName evidence="4">F-box domain-containing protein</fullName>
    </recommendedName>
</protein>
<sequence>MAPKSKEQGTKRCQKRAKTATAAASQPTAETKPPCRFLELPPEVRNRIYDYAIETVYHGWSSYHFPSLLVRDCTHNQYPLPYLSSRNFFGLTQVNEQIRTEYRPIWLHKSSILIKAKHVTEFLHSFYGLKKDNYSMAPKLLQISWHMEEDLDEELDLTDLLEIRARSDTKIELIPGPIADDEGPVPECNECELDNNEGNEDVDLFDCPHWEMYDEWLDDTISSYLHLTWVNDFLANKNPQWLAQIRDGSVFSANFRHFVRRFEPTITINLSRAGASSVLGKTTLSEFAKEYLSSVGHADLQDSGLEVVFGVRSS</sequence>
<reference evidence="2" key="1">
    <citation type="journal article" date="2020" name="Stud. Mycol.">
        <title>101 Dothideomycetes genomes: a test case for predicting lifestyles and emergence of pathogens.</title>
        <authorList>
            <person name="Haridas S."/>
            <person name="Albert R."/>
            <person name="Binder M."/>
            <person name="Bloem J."/>
            <person name="Labutti K."/>
            <person name="Salamov A."/>
            <person name="Andreopoulos B."/>
            <person name="Baker S."/>
            <person name="Barry K."/>
            <person name="Bills G."/>
            <person name="Bluhm B."/>
            <person name="Cannon C."/>
            <person name="Castanera R."/>
            <person name="Culley D."/>
            <person name="Daum C."/>
            <person name="Ezra D."/>
            <person name="Gonzalez J."/>
            <person name="Henrissat B."/>
            <person name="Kuo A."/>
            <person name="Liang C."/>
            <person name="Lipzen A."/>
            <person name="Lutzoni F."/>
            <person name="Magnuson J."/>
            <person name="Mondo S."/>
            <person name="Nolan M."/>
            <person name="Ohm R."/>
            <person name="Pangilinan J."/>
            <person name="Park H.-J."/>
            <person name="Ramirez L."/>
            <person name="Alfaro M."/>
            <person name="Sun H."/>
            <person name="Tritt A."/>
            <person name="Yoshinaga Y."/>
            <person name="Zwiers L.-H."/>
            <person name="Turgeon B."/>
            <person name="Goodwin S."/>
            <person name="Spatafora J."/>
            <person name="Crous P."/>
            <person name="Grigoriev I."/>
        </authorList>
    </citation>
    <scope>NUCLEOTIDE SEQUENCE</scope>
    <source>
        <strain evidence="2">CBS 473.64</strain>
    </source>
</reference>
<dbReference type="AlphaFoldDB" id="A0A6A6RVM1"/>
<evidence type="ECO:0000313" key="3">
    <source>
        <dbReference type="Proteomes" id="UP000799753"/>
    </source>
</evidence>
<keyword evidence="3" id="KW-1185">Reference proteome</keyword>
<evidence type="ECO:0008006" key="4">
    <source>
        <dbReference type="Google" id="ProtNLM"/>
    </source>
</evidence>
<evidence type="ECO:0000313" key="2">
    <source>
        <dbReference type="EMBL" id="KAF2638771.1"/>
    </source>
</evidence>
<dbReference type="Proteomes" id="UP000799753">
    <property type="component" value="Unassembled WGS sequence"/>
</dbReference>
<dbReference type="PANTHER" id="PTHR42085:SF1">
    <property type="entry name" value="F-BOX DOMAIN-CONTAINING PROTEIN"/>
    <property type="match status" value="1"/>
</dbReference>